<dbReference type="EMBL" id="JBHSGW010000028">
    <property type="protein sequence ID" value="MFC4741075.1"/>
    <property type="molecule type" value="Genomic_DNA"/>
</dbReference>
<keyword evidence="5" id="KW-1185">Reference proteome</keyword>
<evidence type="ECO:0000313" key="5">
    <source>
        <dbReference type="Proteomes" id="UP001595885"/>
    </source>
</evidence>
<dbReference type="Gene3D" id="2.40.40.10">
    <property type="entry name" value="RlpA-like domain"/>
    <property type="match status" value="1"/>
</dbReference>
<dbReference type="SUPFAM" id="SSF50685">
    <property type="entry name" value="Barwin-like endoglucanases"/>
    <property type="match status" value="1"/>
</dbReference>
<reference evidence="5" key="1">
    <citation type="journal article" date="2019" name="Int. J. Syst. Evol. Microbiol.">
        <title>The Global Catalogue of Microorganisms (GCM) 10K type strain sequencing project: providing services to taxonomists for standard genome sequencing and annotation.</title>
        <authorList>
            <consortium name="The Broad Institute Genomics Platform"/>
            <consortium name="The Broad Institute Genome Sequencing Center for Infectious Disease"/>
            <person name="Wu L."/>
            <person name="Ma J."/>
        </authorList>
    </citation>
    <scope>NUCLEOTIDE SEQUENCE [LARGE SCALE GENOMIC DNA]</scope>
    <source>
        <strain evidence="5">CCUG 50349</strain>
    </source>
</reference>
<accession>A0ABV9P9F3</accession>
<evidence type="ECO:0000313" key="4">
    <source>
        <dbReference type="EMBL" id="MFC4741075.1"/>
    </source>
</evidence>
<dbReference type="PANTHER" id="PTHR34183">
    <property type="entry name" value="ENDOLYTIC PEPTIDOGLYCAN TRANSGLYCOSYLASE RLPA"/>
    <property type="match status" value="1"/>
</dbReference>
<feature type="chain" id="PRO_5046480690" evidence="2">
    <location>
        <begin position="23"/>
        <end position="155"/>
    </location>
</feature>
<sequence>MKNSVLISVFVSFIALLSITNANQNHRKFKDSITSKDTVKVKDTIIIDTLNFNLEMYQKEAHASYYHDRFTGRRTASGAIFNNKELTCAHPKLPFGTKLRVTSVKTNKSVDVTVTDRGPFVKGRDIDLSKKAFMLIAPDRYGGHIRVNIEIIKEN</sequence>
<dbReference type="Proteomes" id="UP001595885">
    <property type="component" value="Unassembled WGS sequence"/>
</dbReference>
<organism evidence="4 5">
    <name type="scientific">Flavobacterium ponti</name>
    <dbReference type="NCBI Taxonomy" id="665133"/>
    <lineage>
        <taxon>Bacteria</taxon>
        <taxon>Pseudomonadati</taxon>
        <taxon>Bacteroidota</taxon>
        <taxon>Flavobacteriia</taxon>
        <taxon>Flavobacteriales</taxon>
        <taxon>Flavobacteriaceae</taxon>
        <taxon>Flavobacterium</taxon>
    </lineage>
</organism>
<dbReference type="PANTHER" id="PTHR34183:SF8">
    <property type="entry name" value="ENDOLYTIC PEPTIDOGLYCAN TRANSGLYCOSYLASE RLPA-RELATED"/>
    <property type="match status" value="1"/>
</dbReference>
<evidence type="ECO:0000256" key="1">
    <source>
        <dbReference type="RuleBase" id="RU003495"/>
    </source>
</evidence>
<dbReference type="CDD" id="cd22268">
    <property type="entry name" value="DPBB_RlpA-like"/>
    <property type="match status" value="1"/>
</dbReference>
<dbReference type="InterPro" id="IPR036908">
    <property type="entry name" value="RlpA-like_sf"/>
</dbReference>
<evidence type="ECO:0000256" key="2">
    <source>
        <dbReference type="SAM" id="SignalP"/>
    </source>
</evidence>
<dbReference type="NCBIfam" id="TIGR00413">
    <property type="entry name" value="rlpA"/>
    <property type="match status" value="1"/>
</dbReference>
<feature type="signal peptide" evidence="2">
    <location>
        <begin position="1"/>
        <end position="22"/>
    </location>
</feature>
<protein>
    <submittedName>
        <fullName evidence="4">Septal ring lytic transglycosylase RlpA family protein</fullName>
    </submittedName>
</protein>
<name>A0ABV9P9F3_9FLAO</name>
<evidence type="ECO:0000259" key="3">
    <source>
        <dbReference type="Pfam" id="PF03330"/>
    </source>
</evidence>
<comment type="similarity">
    <text evidence="1">Belongs to the RlpA family.</text>
</comment>
<dbReference type="RefSeq" id="WP_379743702.1">
    <property type="nucleotide sequence ID" value="NZ_JBHSGW010000028.1"/>
</dbReference>
<comment type="caution">
    <text evidence="4">The sequence shown here is derived from an EMBL/GenBank/DDBJ whole genome shotgun (WGS) entry which is preliminary data.</text>
</comment>
<proteinExistence type="inferred from homology"/>
<dbReference type="InterPro" id="IPR012997">
    <property type="entry name" value="RplA"/>
</dbReference>
<feature type="domain" description="RlpA-like protein double-psi beta-barrel" evidence="3">
    <location>
        <begin position="61"/>
        <end position="147"/>
    </location>
</feature>
<gene>
    <name evidence="4" type="ORF">ACFO3U_13820</name>
</gene>
<keyword evidence="2" id="KW-0732">Signal</keyword>
<dbReference type="Pfam" id="PF03330">
    <property type="entry name" value="DPBB_1"/>
    <property type="match status" value="1"/>
</dbReference>
<dbReference type="InterPro" id="IPR009009">
    <property type="entry name" value="RlpA-like_DPBB"/>
</dbReference>